<keyword evidence="2" id="KW-1003">Cell membrane</keyword>
<comment type="subcellular location">
    <subcellularLocation>
        <location evidence="1">Cell membrane</location>
        <topology evidence="1">Single-pass type II membrane protein</topology>
    </subcellularLocation>
</comment>
<dbReference type="Pfam" id="PF09976">
    <property type="entry name" value="TPR_21"/>
    <property type="match status" value="1"/>
</dbReference>
<evidence type="ECO:0000256" key="4">
    <source>
        <dbReference type="ARBA" id="ARBA00022989"/>
    </source>
</evidence>
<evidence type="ECO:0000256" key="10">
    <source>
        <dbReference type="SAM" id="Phobius"/>
    </source>
</evidence>
<organism evidence="12 13">
    <name type="scientific">Solilutibacter silvestris</name>
    <dbReference type="NCBI Taxonomy" id="1645665"/>
    <lineage>
        <taxon>Bacteria</taxon>
        <taxon>Pseudomonadati</taxon>
        <taxon>Pseudomonadota</taxon>
        <taxon>Gammaproteobacteria</taxon>
        <taxon>Lysobacterales</taxon>
        <taxon>Lysobacteraceae</taxon>
        <taxon>Solilutibacter</taxon>
    </lineage>
</organism>
<accession>A0A2K1PYL1</accession>
<dbReference type="InterPro" id="IPR018704">
    <property type="entry name" value="SecYEG/CpoB_TPR"/>
</dbReference>
<dbReference type="Gene3D" id="1.25.40.10">
    <property type="entry name" value="Tetratricopeptide repeat domain"/>
    <property type="match status" value="1"/>
</dbReference>
<keyword evidence="5 10" id="KW-0472">Membrane</keyword>
<dbReference type="InterPro" id="IPR011990">
    <property type="entry name" value="TPR-like_helical_dom_sf"/>
</dbReference>
<dbReference type="InterPro" id="IPR026039">
    <property type="entry name" value="YfgM"/>
</dbReference>
<evidence type="ECO:0000256" key="8">
    <source>
        <dbReference type="ARBA" id="ARBA00024235"/>
    </source>
</evidence>
<dbReference type="AlphaFoldDB" id="A0A2K1PYL1"/>
<sequence>MAMDELLNEHEQGERVRSWLQRNAGSLIGGVAVGIAIIWGWQWWSDRQHGTQMHDAEQYEALIGDANNDPAKLAAGVGKLKADSMYGALARMQLAKAQVDVGKPQDALATLRAIHASDSGLSDVIDVRIGRLLVETGKPADAIALLGKATSPGALEVVGDAQAKQGQAQSAQATYKRALTMLEVGSPERTIVELKLADVGGAPDAAPATNAPVAAAAAQTPAQQPTK</sequence>
<reference evidence="12 13" key="1">
    <citation type="submission" date="2017-08" db="EMBL/GenBank/DDBJ databases">
        <title>Lysobacter sylvestris genome.</title>
        <authorList>
            <person name="Zhang D.-C."/>
            <person name="Albuquerque L."/>
            <person name="Franca L."/>
            <person name="Froufe H.J.C."/>
            <person name="Barroso C."/>
            <person name="Egas C."/>
            <person name="Da Costa M."/>
            <person name="Margesin R."/>
        </authorList>
    </citation>
    <scope>NUCLEOTIDE SEQUENCE [LARGE SCALE GENOMIC DNA]</scope>
    <source>
        <strain evidence="12 13">AM20-91</strain>
    </source>
</reference>
<feature type="transmembrane region" description="Helical" evidence="10">
    <location>
        <begin position="24"/>
        <end position="44"/>
    </location>
</feature>
<evidence type="ECO:0000256" key="6">
    <source>
        <dbReference type="ARBA" id="ARBA00023186"/>
    </source>
</evidence>
<evidence type="ECO:0000256" key="2">
    <source>
        <dbReference type="ARBA" id="ARBA00022475"/>
    </source>
</evidence>
<feature type="region of interest" description="Disordered" evidence="9">
    <location>
        <begin position="202"/>
        <end position="227"/>
    </location>
</feature>
<evidence type="ECO:0000313" key="13">
    <source>
        <dbReference type="Proteomes" id="UP000236220"/>
    </source>
</evidence>
<evidence type="ECO:0000256" key="3">
    <source>
        <dbReference type="ARBA" id="ARBA00022692"/>
    </source>
</evidence>
<evidence type="ECO:0000313" key="12">
    <source>
        <dbReference type="EMBL" id="PNS07882.1"/>
    </source>
</evidence>
<evidence type="ECO:0000259" key="11">
    <source>
        <dbReference type="Pfam" id="PF09976"/>
    </source>
</evidence>
<dbReference type="OrthoDB" id="9789675at2"/>
<keyword evidence="13" id="KW-1185">Reference proteome</keyword>
<comment type="caution">
    <text evidence="12">The sequence shown here is derived from an EMBL/GenBank/DDBJ whole genome shotgun (WGS) entry which is preliminary data.</text>
</comment>
<proteinExistence type="inferred from homology"/>
<dbReference type="EMBL" id="NPZB01000002">
    <property type="protein sequence ID" value="PNS07882.1"/>
    <property type="molecule type" value="Genomic_DNA"/>
</dbReference>
<keyword evidence="4 10" id="KW-1133">Transmembrane helix</keyword>
<dbReference type="PANTHER" id="PTHR38035">
    <property type="entry name" value="UPF0070 PROTEIN YFGM"/>
    <property type="match status" value="1"/>
</dbReference>
<dbReference type="SUPFAM" id="SSF48452">
    <property type="entry name" value="TPR-like"/>
    <property type="match status" value="1"/>
</dbReference>
<comment type="similarity">
    <text evidence="7">Belongs to the YfgM family.</text>
</comment>
<name>A0A2K1PYL1_9GAMM</name>
<gene>
    <name evidence="12" type="ORF">Lysil_2058</name>
</gene>
<feature type="domain" description="Ancillary SecYEG translocon subunit/Cell division coordinator CpoB TPR" evidence="11">
    <location>
        <begin position="17"/>
        <end position="200"/>
    </location>
</feature>
<evidence type="ECO:0000256" key="5">
    <source>
        <dbReference type="ARBA" id="ARBA00023136"/>
    </source>
</evidence>
<dbReference type="PANTHER" id="PTHR38035:SF1">
    <property type="entry name" value="ANCILLARY SECYEG TRANSLOCON SUBUNIT"/>
    <property type="match status" value="1"/>
</dbReference>
<evidence type="ECO:0000256" key="7">
    <source>
        <dbReference type="ARBA" id="ARBA00024197"/>
    </source>
</evidence>
<dbReference type="GO" id="GO:0005886">
    <property type="term" value="C:plasma membrane"/>
    <property type="evidence" value="ECO:0007669"/>
    <property type="project" value="UniProtKB-SubCell"/>
</dbReference>
<keyword evidence="3 10" id="KW-0812">Transmembrane</keyword>
<keyword evidence="6" id="KW-0143">Chaperone</keyword>
<protein>
    <recommendedName>
        <fullName evidence="8">Ancillary SecYEG translocon subunit</fullName>
    </recommendedName>
</protein>
<evidence type="ECO:0000256" key="1">
    <source>
        <dbReference type="ARBA" id="ARBA00004401"/>
    </source>
</evidence>
<dbReference type="GO" id="GO:0044877">
    <property type="term" value="F:protein-containing complex binding"/>
    <property type="evidence" value="ECO:0007669"/>
    <property type="project" value="InterPro"/>
</dbReference>
<evidence type="ECO:0000256" key="9">
    <source>
        <dbReference type="SAM" id="MobiDB-lite"/>
    </source>
</evidence>
<dbReference type="Proteomes" id="UP000236220">
    <property type="component" value="Unassembled WGS sequence"/>
</dbReference>